<dbReference type="EMBL" id="JAKGTH010000007">
    <property type="protein sequence ID" value="MCF4101434.1"/>
    <property type="molecule type" value="Genomic_DNA"/>
</dbReference>
<organism evidence="1 2">
    <name type="scientific">Gillisia lutea</name>
    <dbReference type="NCBI Taxonomy" id="2909668"/>
    <lineage>
        <taxon>Bacteria</taxon>
        <taxon>Pseudomonadati</taxon>
        <taxon>Bacteroidota</taxon>
        <taxon>Flavobacteriia</taxon>
        <taxon>Flavobacteriales</taxon>
        <taxon>Flavobacteriaceae</taxon>
        <taxon>Gillisia</taxon>
    </lineage>
</organism>
<protein>
    <submittedName>
        <fullName evidence="1">DUF4288 domain-containing protein</fullName>
    </submittedName>
</protein>
<dbReference type="Pfam" id="PF14119">
    <property type="entry name" value="DUF4288"/>
    <property type="match status" value="1"/>
</dbReference>
<reference evidence="1" key="1">
    <citation type="submission" date="2022-01" db="EMBL/GenBank/DDBJ databases">
        <title>Gillisia lutea sp. nov., isolated from marine plastic residues from the Malvarosa beach (Valencia, Spain).</title>
        <authorList>
            <person name="Vidal-Verdu A."/>
            <person name="Molina-Menor E."/>
            <person name="Satari L."/>
            <person name="Pascual J."/>
            <person name="Pereto J."/>
            <person name="Porcar M."/>
        </authorList>
    </citation>
    <scope>NUCLEOTIDE SEQUENCE</scope>
    <source>
        <strain evidence="1">M10.2A</strain>
    </source>
</reference>
<proteinExistence type="predicted"/>
<keyword evidence="2" id="KW-1185">Reference proteome</keyword>
<gene>
    <name evidence="1" type="ORF">L1I30_07140</name>
</gene>
<dbReference type="RefSeq" id="WP_236133580.1">
    <property type="nucleotide sequence ID" value="NZ_JAKGTH010000007.1"/>
</dbReference>
<dbReference type="InterPro" id="IPR025630">
    <property type="entry name" value="DUF4288"/>
</dbReference>
<accession>A0ABS9EEY0</accession>
<evidence type="ECO:0000313" key="2">
    <source>
        <dbReference type="Proteomes" id="UP001179363"/>
    </source>
</evidence>
<name>A0ABS9EEY0_9FLAO</name>
<sequence>MKIQEKISNENGNWYIAEIIEKCEPVDRSEKQELRRVTTWGNHHLIKAKSAKEAFEKAEKLGKEAEYKFTNTDKIEMEWIFIGIGELIPIYEEFIEDGAELMWTDYGFISDRKTNRMARSKKEILDGIKPKPNLPKRK</sequence>
<dbReference type="Proteomes" id="UP001179363">
    <property type="component" value="Unassembled WGS sequence"/>
</dbReference>
<comment type="caution">
    <text evidence="1">The sequence shown here is derived from an EMBL/GenBank/DDBJ whole genome shotgun (WGS) entry which is preliminary data.</text>
</comment>
<evidence type="ECO:0000313" key="1">
    <source>
        <dbReference type="EMBL" id="MCF4101434.1"/>
    </source>
</evidence>